<dbReference type="Gene3D" id="3.40.50.1820">
    <property type="entry name" value="alpha/beta hydrolase"/>
    <property type="match status" value="1"/>
</dbReference>
<dbReference type="Proteomes" id="UP001597400">
    <property type="component" value="Unassembled WGS sequence"/>
</dbReference>
<name>A0ABW4U2Q4_9SPHN</name>
<keyword evidence="3" id="KW-1185">Reference proteome</keyword>
<dbReference type="InterPro" id="IPR006311">
    <property type="entry name" value="TAT_signal"/>
</dbReference>
<keyword evidence="2" id="KW-0378">Hydrolase</keyword>
<dbReference type="PANTHER" id="PTHR46623">
    <property type="entry name" value="CARBOXYMETHYLENEBUTENOLIDASE-RELATED"/>
    <property type="match status" value="1"/>
</dbReference>
<protein>
    <submittedName>
        <fullName evidence="2">Dienelactone hydrolase family protein</fullName>
        <ecNumber evidence="2">3.1.-.-</ecNumber>
    </submittedName>
</protein>
<organism evidence="2 3">
    <name type="scientific">Sphingomonas arantia</name>
    <dbReference type="NCBI Taxonomy" id="1460676"/>
    <lineage>
        <taxon>Bacteria</taxon>
        <taxon>Pseudomonadati</taxon>
        <taxon>Pseudomonadota</taxon>
        <taxon>Alphaproteobacteria</taxon>
        <taxon>Sphingomonadales</taxon>
        <taxon>Sphingomonadaceae</taxon>
        <taxon>Sphingomonas</taxon>
    </lineage>
</organism>
<dbReference type="EMBL" id="JBHUGS010000005">
    <property type="protein sequence ID" value="MFD1952242.1"/>
    <property type="molecule type" value="Genomic_DNA"/>
</dbReference>
<evidence type="ECO:0000313" key="3">
    <source>
        <dbReference type="Proteomes" id="UP001597400"/>
    </source>
</evidence>
<evidence type="ECO:0000259" key="1">
    <source>
        <dbReference type="Pfam" id="PF01738"/>
    </source>
</evidence>
<reference evidence="3" key="1">
    <citation type="journal article" date="2019" name="Int. J. Syst. Evol. Microbiol.">
        <title>The Global Catalogue of Microorganisms (GCM) 10K type strain sequencing project: providing services to taxonomists for standard genome sequencing and annotation.</title>
        <authorList>
            <consortium name="The Broad Institute Genomics Platform"/>
            <consortium name="The Broad Institute Genome Sequencing Center for Infectious Disease"/>
            <person name="Wu L."/>
            <person name="Ma J."/>
        </authorList>
    </citation>
    <scope>NUCLEOTIDE SEQUENCE [LARGE SCALE GENOMIC DNA]</scope>
    <source>
        <strain evidence="3">CGMCC 1.12702</strain>
    </source>
</reference>
<gene>
    <name evidence="2" type="ORF">ACFSGX_15820</name>
</gene>
<dbReference type="EC" id="3.1.-.-" evidence="2"/>
<dbReference type="InterPro" id="IPR029058">
    <property type="entry name" value="AB_hydrolase_fold"/>
</dbReference>
<comment type="caution">
    <text evidence="2">The sequence shown here is derived from an EMBL/GenBank/DDBJ whole genome shotgun (WGS) entry which is preliminary data.</text>
</comment>
<accession>A0ABW4U2Q4</accession>
<proteinExistence type="predicted"/>
<dbReference type="PROSITE" id="PS51318">
    <property type="entry name" value="TAT"/>
    <property type="match status" value="1"/>
</dbReference>
<sequence length="293" mass="31056">MDPDDLKTQAIALHDRFTHETHDRRAFMADLAKLAGGSAAAGALLATIGADPAAAAIIPADDPRLKTSNVRWTVAPGRMMYGYMALPAKARGRQPAIMVIHENRGLNDYVRDVARRVALAGYVALAPDFLSTAGGTPADQDVARDMIGKLDLPRIVQDGVATLAWMKGNRYATGKVGVVGFCWGGAMVNRLAVAGGDALSAGVAYYGPAPDPSEAAKVKAAMTLHYAGLDERVNKTAQPWVDALKAAGVPVQAYFYPGVNHAFYNDTSVDRYDKAAADLSWQRTLAAFKAALA</sequence>
<dbReference type="PANTHER" id="PTHR46623:SF6">
    <property type="entry name" value="ALPHA_BETA-HYDROLASES SUPERFAMILY PROTEIN"/>
    <property type="match status" value="1"/>
</dbReference>
<dbReference type="InterPro" id="IPR051049">
    <property type="entry name" value="Dienelactone_hydrolase-like"/>
</dbReference>
<dbReference type="RefSeq" id="WP_380931293.1">
    <property type="nucleotide sequence ID" value="NZ_JBHUGS010000005.1"/>
</dbReference>
<dbReference type="GO" id="GO:0016787">
    <property type="term" value="F:hydrolase activity"/>
    <property type="evidence" value="ECO:0007669"/>
    <property type="project" value="UniProtKB-KW"/>
</dbReference>
<dbReference type="Pfam" id="PF01738">
    <property type="entry name" value="DLH"/>
    <property type="match status" value="1"/>
</dbReference>
<evidence type="ECO:0000313" key="2">
    <source>
        <dbReference type="EMBL" id="MFD1952242.1"/>
    </source>
</evidence>
<dbReference type="SUPFAM" id="SSF53474">
    <property type="entry name" value="alpha/beta-Hydrolases"/>
    <property type="match status" value="1"/>
</dbReference>
<dbReference type="InterPro" id="IPR002925">
    <property type="entry name" value="Dienelactn_hydro"/>
</dbReference>
<feature type="domain" description="Dienelactone hydrolase" evidence="1">
    <location>
        <begin position="81"/>
        <end position="291"/>
    </location>
</feature>